<dbReference type="InterPro" id="IPR025669">
    <property type="entry name" value="AAA_dom"/>
</dbReference>
<feature type="domain" description="AAA" evidence="1">
    <location>
        <begin position="1"/>
        <end position="53"/>
    </location>
</feature>
<dbReference type="InterPro" id="IPR027417">
    <property type="entry name" value="P-loop_NTPase"/>
</dbReference>
<dbReference type="RefSeq" id="WP_129031046.1">
    <property type="nucleotide sequence ID" value="NZ_AP026819.1"/>
</dbReference>
<keyword evidence="2" id="KW-0614">Plasmid</keyword>
<dbReference type="EMBL" id="AP026819">
    <property type="protein sequence ID" value="BDR82457.1"/>
    <property type="molecule type" value="Genomic_DNA"/>
</dbReference>
<dbReference type="EMBL" id="QMAP01000024">
    <property type="protein sequence ID" value="RXI43909.1"/>
    <property type="molecule type" value="Genomic_DNA"/>
</dbReference>
<dbReference type="SUPFAM" id="SSF52540">
    <property type="entry name" value="P-loop containing nucleoside triphosphate hydrolases"/>
    <property type="match status" value="1"/>
</dbReference>
<dbReference type="InterPro" id="IPR050678">
    <property type="entry name" value="DNA_Partitioning_ATPase"/>
</dbReference>
<proteinExistence type="predicted"/>
<name>A0A4Q0V8B1_CLOTA</name>
<dbReference type="AlphaFoldDB" id="A0A4Q0V8B1"/>
<accession>A0A4Q0V8B1</accession>
<dbReference type="PANTHER" id="PTHR13696">
    <property type="entry name" value="P-LOOP CONTAINING NUCLEOSIDE TRIPHOSPHATE HYDROLASE"/>
    <property type="match status" value="1"/>
</dbReference>
<evidence type="ECO:0000313" key="5">
    <source>
        <dbReference type="Proteomes" id="UP001321763"/>
    </source>
</evidence>
<gene>
    <name evidence="3" type="ORF">DP130_13835</name>
    <name evidence="2" type="ORF">K234311028_p10160</name>
</gene>
<evidence type="ECO:0000313" key="4">
    <source>
        <dbReference type="Proteomes" id="UP000290921"/>
    </source>
</evidence>
<dbReference type="Proteomes" id="UP000290921">
    <property type="component" value="Unassembled WGS sequence"/>
</dbReference>
<dbReference type="Proteomes" id="UP001321763">
    <property type="component" value="Plasmid pKHSU-234311-028-1"/>
</dbReference>
<dbReference type="Pfam" id="PF13614">
    <property type="entry name" value="AAA_31"/>
    <property type="match status" value="1"/>
</dbReference>
<reference evidence="2 5" key="2">
    <citation type="submission" date="2022-09" db="EMBL/GenBank/DDBJ databases">
        <title>complete genome sequences of Clostridium tetani str. KHSU-234311-028 isolated from soil.</title>
        <authorList>
            <person name="Sekizuka T."/>
            <person name="Shitada C."/>
            <person name="Takahashi M."/>
            <person name="Kuroda M."/>
        </authorList>
    </citation>
    <scope>NUCLEOTIDE SEQUENCE [LARGE SCALE GENOMIC DNA]</scope>
    <source>
        <strain evidence="2 5">KHSU-234311-028</strain>
        <plasmid evidence="2 5">pKHSU-234311-028-1</plasmid>
    </source>
</reference>
<evidence type="ECO:0000259" key="1">
    <source>
        <dbReference type="Pfam" id="PF13614"/>
    </source>
</evidence>
<dbReference type="PANTHER" id="PTHR13696:SF52">
    <property type="entry name" value="PARA FAMILY PROTEIN CT_582"/>
    <property type="match status" value="1"/>
</dbReference>
<evidence type="ECO:0000313" key="2">
    <source>
        <dbReference type="EMBL" id="BDR82457.1"/>
    </source>
</evidence>
<reference evidence="3 4" key="1">
    <citation type="submission" date="2018-06" db="EMBL/GenBank/DDBJ databases">
        <title>Genome conservation of Clostridium tetani.</title>
        <authorList>
            <person name="Bruggemann H."/>
            <person name="Popoff M.R."/>
        </authorList>
    </citation>
    <scope>NUCLEOTIDE SEQUENCE [LARGE SCALE GENOMIC DNA]</scope>
    <source>
        <strain evidence="3 4">2017.061</strain>
    </source>
</reference>
<geneLocation type="plasmid" evidence="2 5">
    <name>pKHSU-234311-028-1</name>
</geneLocation>
<evidence type="ECO:0000313" key="3">
    <source>
        <dbReference type="EMBL" id="RXI43909.1"/>
    </source>
</evidence>
<dbReference type="CDD" id="cd02042">
    <property type="entry name" value="ParAB_family"/>
    <property type="match status" value="1"/>
</dbReference>
<organism evidence="3 4">
    <name type="scientific">Clostridium tetani</name>
    <dbReference type="NCBI Taxonomy" id="1513"/>
    <lineage>
        <taxon>Bacteria</taxon>
        <taxon>Bacillati</taxon>
        <taxon>Bacillota</taxon>
        <taxon>Clostridia</taxon>
        <taxon>Eubacteriales</taxon>
        <taxon>Clostridiaceae</taxon>
        <taxon>Clostridium</taxon>
    </lineage>
</organism>
<protein>
    <recommendedName>
        <fullName evidence="1">AAA domain-containing protein</fullName>
    </recommendedName>
</protein>
<dbReference type="Gene3D" id="3.40.50.300">
    <property type="entry name" value="P-loop containing nucleotide triphosphate hydrolases"/>
    <property type="match status" value="1"/>
</dbReference>
<sequence>MKIITFSTLKGGVGKSSCLFNLSGILAQDNKKVLAIDIDPQGNTTNNFDIDRTAPSFKRYTER</sequence>